<dbReference type="Proteomes" id="UP000429523">
    <property type="component" value="Unassembled WGS sequence"/>
</dbReference>
<accession>A0A6A3X2L3</accession>
<sequence length="78" mass="8122">MRASYVLLAVATLLSTCDAAAATIGADVADATRNNILDNSKRFLRSHGSTTGTKKSPTAMKTPVTMKSAGSVFGQFLD</sequence>
<proteinExistence type="inferred from homology"/>
<comment type="similarity">
    <text evidence="2 5">Belongs to the RxLR effector family.</text>
</comment>
<evidence type="ECO:0000313" key="13">
    <source>
        <dbReference type="Proteomes" id="UP000440732"/>
    </source>
</evidence>
<dbReference type="Proteomes" id="UP000440367">
    <property type="component" value="Unassembled WGS sequence"/>
</dbReference>
<evidence type="ECO:0000256" key="2">
    <source>
        <dbReference type="ARBA" id="ARBA00010400"/>
    </source>
</evidence>
<comment type="function">
    <text evidence="5">Effector that suppresses plant defense responses during pathogen infection.</text>
</comment>
<comment type="domain">
    <text evidence="5">The RxLR-dEER motif acts to carry the protein into the host cell cytoplasm through binding to cell surface phosphatidylinositol-3-phosphate.</text>
</comment>
<evidence type="ECO:0000313" key="11">
    <source>
        <dbReference type="Proteomes" id="UP000433483"/>
    </source>
</evidence>
<comment type="caution">
    <text evidence="9">The sequence shown here is derived from an EMBL/GenBank/DDBJ whole genome shotgun (WGS) entry which is preliminary data.</text>
</comment>
<keyword evidence="3 5" id="KW-0964">Secreted</keyword>
<evidence type="ECO:0000313" key="6">
    <source>
        <dbReference type="EMBL" id="KAE8929006.1"/>
    </source>
</evidence>
<dbReference type="AlphaFoldDB" id="A0A6A3X2L3"/>
<gene>
    <name evidence="9" type="ORF">PF002_g23338</name>
    <name evidence="8" type="ORF">PF005_g22005</name>
    <name evidence="7" type="ORF">PF006_g22276</name>
    <name evidence="6" type="ORF">PF009_g20867</name>
</gene>
<evidence type="ECO:0000256" key="1">
    <source>
        <dbReference type="ARBA" id="ARBA00004613"/>
    </source>
</evidence>
<evidence type="ECO:0000256" key="4">
    <source>
        <dbReference type="ARBA" id="ARBA00022729"/>
    </source>
</evidence>
<keyword evidence="4 5" id="KW-0732">Signal</keyword>
<protein>
    <recommendedName>
        <fullName evidence="5">RxLR effector protein</fullName>
    </recommendedName>
</protein>
<dbReference type="Proteomes" id="UP000433483">
    <property type="component" value="Unassembled WGS sequence"/>
</dbReference>
<keyword evidence="11" id="KW-1185">Reference proteome</keyword>
<feature type="chain" id="PRO_5044948120" description="RxLR effector protein" evidence="5">
    <location>
        <begin position="20"/>
        <end position="78"/>
    </location>
</feature>
<reference evidence="10 11" key="1">
    <citation type="submission" date="2018-08" db="EMBL/GenBank/DDBJ databases">
        <title>Genomic investigation of the strawberry pathogen Phytophthora fragariae indicates pathogenicity is determined by transcriptional variation in three key races.</title>
        <authorList>
            <person name="Adams T.M."/>
            <person name="Armitage A.D."/>
            <person name="Sobczyk M.K."/>
            <person name="Bates H.J."/>
            <person name="Dunwell J.M."/>
            <person name="Nellist C.F."/>
            <person name="Harrison R.J."/>
        </authorList>
    </citation>
    <scope>NUCLEOTIDE SEQUENCE [LARGE SCALE GENOMIC DNA]</scope>
    <source>
        <strain evidence="9 12">BC-1</strain>
        <strain evidence="8 11">NOV-27</strain>
        <strain evidence="7 13">NOV-5</strain>
        <strain evidence="6 10">NOV-9</strain>
    </source>
</reference>
<evidence type="ECO:0000313" key="12">
    <source>
        <dbReference type="Proteomes" id="UP000440367"/>
    </source>
</evidence>
<dbReference type="Pfam" id="PF16810">
    <property type="entry name" value="RXLR"/>
    <property type="match status" value="1"/>
</dbReference>
<dbReference type="EMBL" id="QXGA01002146">
    <property type="protein sequence ID" value="KAE9103060.1"/>
    <property type="molecule type" value="Genomic_DNA"/>
</dbReference>
<evidence type="ECO:0000313" key="7">
    <source>
        <dbReference type="EMBL" id="KAE9103060.1"/>
    </source>
</evidence>
<evidence type="ECO:0000313" key="9">
    <source>
        <dbReference type="EMBL" id="KAE9195387.1"/>
    </source>
</evidence>
<dbReference type="InterPro" id="IPR031825">
    <property type="entry name" value="RXLR"/>
</dbReference>
<evidence type="ECO:0000313" key="8">
    <source>
        <dbReference type="EMBL" id="KAE9183639.1"/>
    </source>
</evidence>
<dbReference type="Proteomes" id="UP000440732">
    <property type="component" value="Unassembled WGS sequence"/>
</dbReference>
<comment type="subcellular location">
    <subcellularLocation>
        <location evidence="1 5">Secreted</location>
    </subcellularLocation>
</comment>
<organism evidence="9 12">
    <name type="scientific">Phytophthora fragariae</name>
    <dbReference type="NCBI Taxonomy" id="53985"/>
    <lineage>
        <taxon>Eukaryota</taxon>
        <taxon>Sar</taxon>
        <taxon>Stramenopiles</taxon>
        <taxon>Oomycota</taxon>
        <taxon>Peronosporomycetes</taxon>
        <taxon>Peronosporales</taxon>
        <taxon>Peronosporaceae</taxon>
        <taxon>Phytophthora</taxon>
    </lineage>
</organism>
<evidence type="ECO:0000313" key="10">
    <source>
        <dbReference type="Proteomes" id="UP000429523"/>
    </source>
</evidence>
<feature type="signal peptide" evidence="5">
    <location>
        <begin position="1"/>
        <end position="19"/>
    </location>
</feature>
<evidence type="ECO:0000256" key="5">
    <source>
        <dbReference type="RuleBase" id="RU367124"/>
    </source>
</evidence>
<dbReference type="EMBL" id="QXGD01001994">
    <property type="protein sequence ID" value="KAE9195387.1"/>
    <property type="molecule type" value="Genomic_DNA"/>
</dbReference>
<dbReference type="EMBL" id="QXGF01001591">
    <property type="protein sequence ID" value="KAE8929006.1"/>
    <property type="molecule type" value="Genomic_DNA"/>
</dbReference>
<dbReference type="EMBL" id="QXGB01001929">
    <property type="protein sequence ID" value="KAE9183639.1"/>
    <property type="molecule type" value="Genomic_DNA"/>
</dbReference>
<name>A0A6A3X2L3_9STRA</name>
<evidence type="ECO:0000256" key="3">
    <source>
        <dbReference type="ARBA" id="ARBA00022525"/>
    </source>
</evidence>